<dbReference type="AlphaFoldDB" id="A0A6J8BDN2"/>
<feature type="transmembrane region" description="Helical" evidence="4">
    <location>
        <begin position="319"/>
        <end position="342"/>
    </location>
</feature>
<dbReference type="InterPro" id="IPR023210">
    <property type="entry name" value="NADP_OxRdtase_dom"/>
</dbReference>
<dbReference type="EMBL" id="CACVKT020003154">
    <property type="protein sequence ID" value="CAC5381932.1"/>
    <property type="molecule type" value="Genomic_DNA"/>
</dbReference>
<dbReference type="PROSITE" id="PS00062">
    <property type="entry name" value="ALDOKETO_REDUCTASE_2"/>
    <property type="match status" value="1"/>
</dbReference>
<proteinExistence type="inferred from homology"/>
<organism evidence="6 7">
    <name type="scientific">Mytilus coruscus</name>
    <name type="common">Sea mussel</name>
    <dbReference type="NCBI Taxonomy" id="42192"/>
    <lineage>
        <taxon>Eukaryota</taxon>
        <taxon>Metazoa</taxon>
        <taxon>Spiralia</taxon>
        <taxon>Lophotrochozoa</taxon>
        <taxon>Mollusca</taxon>
        <taxon>Bivalvia</taxon>
        <taxon>Autobranchia</taxon>
        <taxon>Pteriomorphia</taxon>
        <taxon>Mytilida</taxon>
        <taxon>Mytiloidea</taxon>
        <taxon>Mytilidae</taxon>
        <taxon>Mytilinae</taxon>
        <taxon>Mytilus</taxon>
    </lineage>
</organism>
<evidence type="ECO:0000256" key="3">
    <source>
        <dbReference type="ARBA" id="ARBA00023002"/>
    </source>
</evidence>
<evidence type="ECO:0000313" key="7">
    <source>
        <dbReference type="Proteomes" id="UP000507470"/>
    </source>
</evidence>
<dbReference type="PROSITE" id="PS00063">
    <property type="entry name" value="ALDOKETO_REDUCTASE_3"/>
    <property type="match status" value="1"/>
</dbReference>
<dbReference type="Pfam" id="PF00248">
    <property type="entry name" value="Aldo_ket_red"/>
    <property type="match status" value="1"/>
</dbReference>
<dbReference type="InterPro" id="IPR018170">
    <property type="entry name" value="Aldo/ket_reductase_CS"/>
</dbReference>
<keyword evidence="4" id="KW-0472">Membrane</keyword>
<dbReference type="PRINTS" id="PR00069">
    <property type="entry name" value="ALDKETRDTASE"/>
</dbReference>
<evidence type="ECO:0000313" key="6">
    <source>
        <dbReference type="EMBL" id="CAC5381932.1"/>
    </source>
</evidence>
<dbReference type="GO" id="GO:0016491">
    <property type="term" value="F:oxidoreductase activity"/>
    <property type="evidence" value="ECO:0007669"/>
    <property type="project" value="UniProtKB-KW"/>
</dbReference>
<dbReference type="PANTHER" id="PTHR11732">
    <property type="entry name" value="ALDO/KETO REDUCTASE"/>
    <property type="match status" value="1"/>
</dbReference>
<accession>A0A6J8BDN2</accession>
<name>A0A6J8BDN2_MYTCO</name>
<keyword evidence="7" id="KW-1185">Reference proteome</keyword>
<dbReference type="FunFam" id="3.20.20.100:FF:000006">
    <property type="entry name" value="Aldo-keto reductase family 1 member A1"/>
    <property type="match status" value="1"/>
</dbReference>
<keyword evidence="3" id="KW-0560">Oxidoreductase</keyword>
<dbReference type="PROSITE" id="PS00798">
    <property type="entry name" value="ALDOKETO_REDUCTASE_1"/>
    <property type="match status" value="1"/>
</dbReference>
<sequence length="410" mass="45469">MANKFSFTLNSGNVMPALGFGTYAPQHVEEDVLKAVRIAVKAGYRHLDCAAIYRNERAVGQALKQLIVESTITRKDIFVTSKLWNTCHRPDLVRSSLKKSLEDLGLSYLDLYLVHWPMGYQEGGEFIPRGKDGNVLYSDVDFVETWKALEDCVDEGLVKDIGLSNFNSKQIERLLEVARIKPSNNQVECHLHLAQNKLIEYCKSKNITVTAYSPLGSPGNKSAPHTPALEEPVVKQLASQKNKTPAQILLRFLLQRGLAVIPKSVTQVRITENFQVFDFELSDDEMTQLTNLNKDHRLSTEDIALKHKYYPFYDDDLELAIAIAWCLGLASAIAIAWCLGLASAIAITLCLGLASAIAITWCLGLASSIAIAWCPGSGISYCHRLVSRSGISKCHHLVSRIWQLLPSLGV</sequence>
<feature type="transmembrane region" description="Helical" evidence="4">
    <location>
        <begin position="349"/>
        <end position="373"/>
    </location>
</feature>
<gene>
    <name evidence="6" type="ORF">MCOR_17788</name>
</gene>
<evidence type="ECO:0000259" key="5">
    <source>
        <dbReference type="Pfam" id="PF00248"/>
    </source>
</evidence>
<comment type="similarity">
    <text evidence="1">Belongs to the aldo/keto reductase family.</text>
</comment>
<keyword evidence="4" id="KW-0812">Transmembrane</keyword>
<keyword evidence="4" id="KW-1133">Transmembrane helix</keyword>
<evidence type="ECO:0000256" key="2">
    <source>
        <dbReference type="ARBA" id="ARBA00022857"/>
    </source>
</evidence>
<dbReference type="Gene3D" id="3.20.20.100">
    <property type="entry name" value="NADP-dependent oxidoreductase domain"/>
    <property type="match status" value="1"/>
</dbReference>
<keyword evidence="2" id="KW-0521">NADP</keyword>
<dbReference type="InterPro" id="IPR036812">
    <property type="entry name" value="NAD(P)_OxRdtase_dom_sf"/>
</dbReference>
<protein>
    <recommendedName>
        <fullName evidence="5">NADP-dependent oxidoreductase domain-containing protein</fullName>
    </recommendedName>
</protein>
<dbReference type="SUPFAM" id="SSF51430">
    <property type="entry name" value="NAD(P)-linked oxidoreductase"/>
    <property type="match status" value="1"/>
</dbReference>
<dbReference type="InterPro" id="IPR020471">
    <property type="entry name" value="AKR"/>
</dbReference>
<feature type="domain" description="NADP-dependent oxidoreductase" evidence="5">
    <location>
        <begin position="18"/>
        <end position="293"/>
    </location>
</feature>
<reference evidence="6 7" key="1">
    <citation type="submission" date="2020-06" db="EMBL/GenBank/DDBJ databases">
        <authorList>
            <person name="Li R."/>
            <person name="Bekaert M."/>
        </authorList>
    </citation>
    <scope>NUCLEOTIDE SEQUENCE [LARGE SCALE GENOMIC DNA]</scope>
    <source>
        <strain evidence="7">wild</strain>
    </source>
</reference>
<dbReference type="Proteomes" id="UP000507470">
    <property type="component" value="Unassembled WGS sequence"/>
</dbReference>
<dbReference type="OrthoDB" id="416253at2759"/>
<evidence type="ECO:0000256" key="1">
    <source>
        <dbReference type="ARBA" id="ARBA00007905"/>
    </source>
</evidence>
<evidence type="ECO:0000256" key="4">
    <source>
        <dbReference type="SAM" id="Phobius"/>
    </source>
</evidence>